<name>A0AAN4YWD5_ASPOZ</name>
<evidence type="ECO:0000313" key="2">
    <source>
        <dbReference type="Proteomes" id="UP001165205"/>
    </source>
</evidence>
<comment type="caution">
    <text evidence="1">The sequence shown here is derived from an EMBL/GenBank/DDBJ whole genome shotgun (WGS) entry which is preliminary data.</text>
</comment>
<dbReference type="Proteomes" id="UP001165205">
    <property type="component" value="Unassembled WGS sequence"/>
</dbReference>
<proteinExistence type="predicted"/>
<organism evidence="1 2">
    <name type="scientific">Aspergillus oryzae</name>
    <name type="common">Yellow koji mold</name>
    <dbReference type="NCBI Taxonomy" id="5062"/>
    <lineage>
        <taxon>Eukaryota</taxon>
        <taxon>Fungi</taxon>
        <taxon>Dikarya</taxon>
        <taxon>Ascomycota</taxon>
        <taxon>Pezizomycotina</taxon>
        <taxon>Eurotiomycetes</taxon>
        <taxon>Eurotiomycetidae</taxon>
        <taxon>Eurotiales</taxon>
        <taxon>Aspergillaceae</taxon>
        <taxon>Aspergillus</taxon>
        <taxon>Aspergillus subgen. Circumdati</taxon>
    </lineage>
</organism>
<sequence>MSERFAPKVPVQLEDPKDDPITVEELSKCDGTFSLPVEAEYANVYLHSRRDTKLTEDNLTTRYGSQPSDLGSHQGYRFRRIQKPSLWPEWFVSW</sequence>
<gene>
    <name evidence="1" type="ORF">Aory04_001131700</name>
</gene>
<reference evidence="1" key="1">
    <citation type="submission" date="2023-04" db="EMBL/GenBank/DDBJ databases">
        <title>Aspergillus oryzae NBRC 4228.</title>
        <authorList>
            <person name="Ichikawa N."/>
            <person name="Sato H."/>
            <person name="Tonouchi N."/>
        </authorList>
    </citation>
    <scope>NUCLEOTIDE SEQUENCE</scope>
    <source>
        <strain evidence="1">NBRC 4228</strain>
    </source>
</reference>
<dbReference type="EMBL" id="BSYA01000193">
    <property type="protein sequence ID" value="GMG36247.1"/>
    <property type="molecule type" value="Genomic_DNA"/>
</dbReference>
<dbReference type="AlphaFoldDB" id="A0AAN4YWD5"/>
<evidence type="ECO:0000313" key="1">
    <source>
        <dbReference type="EMBL" id="GMG36247.1"/>
    </source>
</evidence>
<accession>A0AAN4YWD5</accession>
<protein>
    <submittedName>
        <fullName evidence="1">Unnamed protein product</fullName>
    </submittedName>
</protein>